<evidence type="ECO:0000313" key="2">
    <source>
        <dbReference type="EMBL" id="KAK1611479.1"/>
    </source>
</evidence>
<name>A0AAD8VLW4_LOLMU</name>
<keyword evidence="3" id="KW-1185">Reference proteome</keyword>
<reference evidence="2" key="1">
    <citation type="submission" date="2023-07" db="EMBL/GenBank/DDBJ databases">
        <title>A chromosome-level genome assembly of Lolium multiflorum.</title>
        <authorList>
            <person name="Chen Y."/>
            <person name="Copetti D."/>
            <person name="Kolliker R."/>
            <person name="Studer B."/>
        </authorList>
    </citation>
    <scope>NUCLEOTIDE SEQUENCE</scope>
    <source>
        <strain evidence="2">02402/16</strain>
        <tissue evidence="2">Leaf</tissue>
    </source>
</reference>
<dbReference type="Proteomes" id="UP001231189">
    <property type="component" value="Unassembled WGS sequence"/>
</dbReference>
<gene>
    <name evidence="2" type="ORF">QYE76_035152</name>
</gene>
<feature type="region of interest" description="Disordered" evidence="1">
    <location>
        <begin position="1"/>
        <end position="53"/>
    </location>
</feature>
<accession>A0AAD8VLW4</accession>
<dbReference type="AlphaFoldDB" id="A0AAD8VLW4"/>
<sequence length="214" mass="23805">MEKPRDVEEVHCKAEDEEGKVLGEHGKVEGENRKHGKVDGEVEPSDGVDGEVEASDEEVELTEGQVEELEDEFQRVYTTIEDLFEKIDVATNLGAGHSRISARARYIRTSNLAMRRRATFQSSCDACMFPPMCRKCGVRGDSSIFRCLACSMPVPMDVLPCEVCANPLLYDDYWCKDCSTTIGVGEDGVCSRCGRNTTALAEEDNEFVPETEFN</sequence>
<dbReference type="EMBL" id="JAUUTY010000007">
    <property type="protein sequence ID" value="KAK1611479.1"/>
    <property type="molecule type" value="Genomic_DNA"/>
</dbReference>
<feature type="compositionally biased region" description="Acidic residues" evidence="1">
    <location>
        <begin position="41"/>
        <end position="53"/>
    </location>
</feature>
<evidence type="ECO:0000256" key="1">
    <source>
        <dbReference type="SAM" id="MobiDB-lite"/>
    </source>
</evidence>
<feature type="compositionally biased region" description="Basic and acidic residues" evidence="1">
    <location>
        <begin position="1"/>
        <end position="40"/>
    </location>
</feature>
<protein>
    <submittedName>
        <fullName evidence="2">Uncharacterized protein</fullName>
    </submittedName>
</protein>
<evidence type="ECO:0000313" key="3">
    <source>
        <dbReference type="Proteomes" id="UP001231189"/>
    </source>
</evidence>
<organism evidence="2 3">
    <name type="scientific">Lolium multiflorum</name>
    <name type="common">Italian ryegrass</name>
    <name type="synonym">Lolium perenne subsp. multiflorum</name>
    <dbReference type="NCBI Taxonomy" id="4521"/>
    <lineage>
        <taxon>Eukaryota</taxon>
        <taxon>Viridiplantae</taxon>
        <taxon>Streptophyta</taxon>
        <taxon>Embryophyta</taxon>
        <taxon>Tracheophyta</taxon>
        <taxon>Spermatophyta</taxon>
        <taxon>Magnoliopsida</taxon>
        <taxon>Liliopsida</taxon>
        <taxon>Poales</taxon>
        <taxon>Poaceae</taxon>
        <taxon>BOP clade</taxon>
        <taxon>Pooideae</taxon>
        <taxon>Poodae</taxon>
        <taxon>Poeae</taxon>
        <taxon>Poeae Chloroplast Group 2 (Poeae type)</taxon>
        <taxon>Loliodinae</taxon>
        <taxon>Loliinae</taxon>
        <taxon>Lolium</taxon>
    </lineage>
</organism>
<proteinExistence type="predicted"/>
<comment type="caution">
    <text evidence="2">The sequence shown here is derived from an EMBL/GenBank/DDBJ whole genome shotgun (WGS) entry which is preliminary data.</text>
</comment>